<dbReference type="OMA" id="CEYYVGC"/>
<evidence type="ECO:0000313" key="3">
    <source>
        <dbReference type="EMBL" id="CCC51539.1"/>
    </source>
</evidence>
<feature type="region of interest" description="Disordered" evidence="1">
    <location>
        <begin position="30"/>
        <end position="53"/>
    </location>
</feature>
<dbReference type="EMBL" id="HE573026">
    <property type="protein sequence ID" value="CCC51539.1"/>
    <property type="molecule type" value="Genomic_DNA"/>
</dbReference>
<dbReference type="AlphaFoldDB" id="G0U6N5"/>
<evidence type="ECO:0000259" key="2">
    <source>
        <dbReference type="PROSITE" id="PS51335"/>
    </source>
</evidence>
<accession>G0U6N5</accession>
<dbReference type="Pfam" id="PF04727">
    <property type="entry name" value="ELMO_CED12"/>
    <property type="match status" value="1"/>
</dbReference>
<feature type="domain" description="ELMO" evidence="2">
    <location>
        <begin position="231"/>
        <end position="429"/>
    </location>
</feature>
<feature type="compositionally biased region" description="Polar residues" evidence="1">
    <location>
        <begin position="31"/>
        <end position="48"/>
    </location>
</feature>
<gene>
    <name evidence="3" type="ORF">TVY486_1005900</name>
</gene>
<reference evidence="3" key="1">
    <citation type="journal article" date="2012" name="Proc. Natl. Acad. Sci. U.S.A.">
        <title>Antigenic diversity is generated by distinct evolutionary mechanisms in African trypanosome species.</title>
        <authorList>
            <person name="Jackson A.P."/>
            <person name="Berry A."/>
            <person name="Aslett M."/>
            <person name="Allison H.C."/>
            <person name="Burton P."/>
            <person name="Vavrova-Anderson J."/>
            <person name="Brown R."/>
            <person name="Browne H."/>
            <person name="Corton N."/>
            <person name="Hauser H."/>
            <person name="Gamble J."/>
            <person name="Gilderthorp R."/>
            <person name="Marcello L."/>
            <person name="McQuillan J."/>
            <person name="Otto T.D."/>
            <person name="Quail M.A."/>
            <person name="Sanders M.J."/>
            <person name="van Tonder A."/>
            <person name="Ginger M.L."/>
            <person name="Field M.C."/>
            <person name="Barry J.D."/>
            <person name="Hertz-Fowler C."/>
            <person name="Berriman M."/>
        </authorList>
    </citation>
    <scope>NUCLEOTIDE SEQUENCE</scope>
    <source>
        <strain evidence="3">Y486</strain>
    </source>
</reference>
<dbReference type="InterPro" id="IPR006816">
    <property type="entry name" value="ELMO_dom"/>
</dbReference>
<feature type="region of interest" description="Disordered" evidence="1">
    <location>
        <begin position="74"/>
        <end position="95"/>
    </location>
</feature>
<dbReference type="PROSITE" id="PS51335">
    <property type="entry name" value="ELMO"/>
    <property type="match status" value="1"/>
</dbReference>
<proteinExistence type="predicted"/>
<evidence type="ECO:0000256" key="1">
    <source>
        <dbReference type="SAM" id="MobiDB-lite"/>
    </source>
</evidence>
<protein>
    <recommendedName>
        <fullName evidence="2">ELMO domain-containing protein</fullName>
    </recommendedName>
</protein>
<sequence length="483" mass="53702">MTTEHAPIKFSASPEPSVIASPIVLKYSKPENGSGSLSSFPERQQQRPQAIGPKAVTSHLENDSADLRQFSAREEGEARGLTPYEEEAAGQGTSLVSQSKRVKSAVLSVDWDQVNLEAERRLRATASMSFIESGDRSCSISFLDAVRALKSDTSAWEPYALSLKLRRRERCACIRGFFGSLFSALTNYVKGLSSGSCTSGVGDDKSKRMMQRDVNFSTTLPSVPFDHSNIVHRRLLITIHDVLLDHAGARSGTATAQWEKLGFQGNDPATDLRSTGVFGLIQLVFLLEYYKELALRLWETCTRREENSDNVFEELPFVLVAFNFSAIVLDELRDGMSHAEIVRQSRAMYEGEHSHSYANISVESSPNNEEVLRREFPFLVATCEYYVGCLFQFLELWMGLKKQRGGRPPMIGDFGVVKAKLCASLRRKGVQKVFQDCDNARHLPASLSSTKQWLNGAHHTDECLGTPSSCAKRGKLDYGANLY</sequence>
<name>G0U6N5_TRYVY</name>
<dbReference type="PANTHER" id="PTHR12771:SF2">
    <property type="entry name" value="ELMO DOMAIN-CONTAINING PROTEIN 3"/>
    <property type="match status" value="1"/>
</dbReference>
<dbReference type="VEuPathDB" id="TriTrypDB:TvY486_1005900"/>
<dbReference type="PANTHER" id="PTHR12771">
    <property type="entry name" value="ENGULFMENT AND CELL MOTILITY"/>
    <property type="match status" value="1"/>
</dbReference>
<organism evidence="3">
    <name type="scientific">Trypanosoma vivax (strain Y486)</name>
    <dbReference type="NCBI Taxonomy" id="1055687"/>
    <lineage>
        <taxon>Eukaryota</taxon>
        <taxon>Discoba</taxon>
        <taxon>Euglenozoa</taxon>
        <taxon>Kinetoplastea</taxon>
        <taxon>Metakinetoplastina</taxon>
        <taxon>Trypanosomatida</taxon>
        <taxon>Trypanosomatidae</taxon>
        <taxon>Trypanosoma</taxon>
        <taxon>Duttonella</taxon>
    </lineage>
</organism>
<dbReference type="InterPro" id="IPR050868">
    <property type="entry name" value="ELMO_domain-containing"/>
</dbReference>